<comment type="caution">
    <text evidence="1">The sequence shown here is derived from an EMBL/GenBank/DDBJ whole genome shotgun (WGS) entry which is preliminary data.</text>
</comment>
<gene>
    <name evidence="1" type="ORF">EV201_0467</name>
</gene>
<proteinExistence type="predicted"/>
<accession>A0A4Q7VIA6</accession>
<dbReference type="EMBL" id="SHKN01000001">
    <property type="protein sequence ID" value="RZT95839.1"/>
    <property type="molecule type" value="Genomic_DNA"/>
</dbReference>
<evidence type="ECO:0000313" key="1">
    <source>
        <dbReference type="EMBL" id="RZT95839.1"/>
    </source>
</evidence>
<organism evidence="1 2">
    <name type="scientific">Ancylomarina subtilis</name>
    <dbReference type="NCBI Taxonomy" id="1639035"/>
    <lineage>
        <taxon>Bacteria</taxon>
        <taxon>Pseudomonadati</taxon>
        <taxon>Bacteroidota</taxon>
        <taxon>Bacteroidia</taxon>
        <taxon>Marinilabiliales</taxon>
        <taxon>Marinifilaceae</taxon>
        <taxon>Ancylomarina</taxon>
    </lineage>
</organism>
<sequence>MNTHINLAKKTDLFQMITTKKACHCDLINLKKQLYTYLLYTYNLTTLLNQIIPYSLY</sequence>
<protein>
    <submittedName>
        <fullName evidence="1">Uncharacterized protein</fullName>
    </submittedName>
</protein>
<dbReference type="AlphaFoldDB" id="A0A4Q7VIA6"/>
<keyword evidence="2" id="KW-1185">Reference proteome</keyword>
<dbReference type="Proteomes" id="UP000293562">
    <property type="component" value="Unassembled WGS sequence"/>
</dbReference>
<reference evidence="1 2" key="1">
    <citation type="submission" date="2019-02" db="EMBL/GenBank/DDBJ databases">
        <title>Genomic Encyclopedia of Type Strains, Phase IV (KMG-IV): sequencing the most valuable type-strain genomes for metagenomic binning, comparative biology and taxonomic classification.</title>
        <authorList>
            <person name="Goeker M."/>
        </authorList>
    </citation>
    <scope>NUCLEOTIDE SEQUENCE [LARGE SCALE GENOMIC DNA]</scope>
    <source>
        <strain evidence="1 2">DSM 28825</strain>
    </source>
</reference>
<name>A0A4Q7VIA6_9BACT</name>
<evidence type="ECO:0000313" key="2">
    <source>
        <dbReference type="Proteomes" id="UP000293562"/>
    </source>
</evidence>